<feature type="region of interest" description="Disordered" evidence="1">
    <location>
        <begin position="72"/>
        <end position="106"/>
    </location>
</feature>
<evidence type="ECO:0000256" key="2">
    <source>
        <dbReference type="SAM" id="Phobius"/>
    </source>
</evidence>
<dbReference type="AlphaFoldDB" id="A0A438I3E6"/>
<name>A0A438I3E6_VITVI</name>
<feature type="compositionally biased region" description="Basic residues" evidence="1">
    <location>
        <begin position="74"/>
        <end position="85"/>
    </location>
</feature>
<dbReference type="Proteomes" id="UP000288805">
    <property type="component" value="Unassembled WGS sequence"/>
</dbReference>
<keyword evidence="2" id="KW-1133">Transmembrane helix</keyword>
<accession>A0A438I3E6</accession>
<proteinExistence type="predicted"/>
<protein>
    <recommendedName>
        <fullName evidence="5">Transmembrane protein</fullName>
    </recommendedName>
</protein>
<keyword evidence="2" id="KW-0812">Transmembrane</keyword>
<comment type="caution">
    <text evidence="3">The sequence shown here is derived from an EMBL/GenBank/DDBJ whole genome shotgun (WGS) entry which is preliminary data.</text>
</comment>
<organism evidence="3 4">
    <name type="scientific">Vitis vinifera</name>
    <name type="common">Grape</name>
    <dbReference type="NCBI Taxonomy" id="29760"/>
    <lineage>
        <taxon>Eukaryota</taxon>
        <taxon>Viridiplantae</taxon>
        <taxon>Streptophyta</taxon>
        <taxon>Embryophyta</taxon>
        <taxon>Tracheophyta</taxon>
        <taxon>Spermatophyta</taxon>
        <taxon>Magnoliopsida</taxon>
        <taxon>eudicotyledons</taxon>
        <taxon>Gunneridae</taxon>
        <taxon>Pentapetalae</taxon>
        <taxon>rosids</taxon>
        <taxon>Vitales</taxon>
        <taxon>Vitaceae</taxon>
        <taxon>Viteae</taxon>
        <taxon>Vitis</taxon>
    </lineage>
</organism>
<dbReference type="PANTHER" id="PTHR13544">
    <property type="entry name" value="SELENOPROTEIN T"/>
    <property type="match status" value="1"/>
</dbReference>
<reference evidence="3 4" key="1">
    <citation type="journal article" date="2018" name="PLoS Genet.">
        <title>Population sequencing reveals clonal diversity and ancestral inbreeding in the grapevine cultivar Chardonnay.</title>
        <authorList>
            <person name="Roach M.J."/>
            <person name="Johnson D.L."/>
            <person name="Bohlmann J."/>
            <person name="van Vuuren H.J."/>
            <person name="Jones S.J."/>
            <person name="Pretorius I.S."/>
            <person name="Schmidt S.A."/>
            <person name="Borneman A.R."/>
        </authorList>
    </citation>
    <scope>NUCLEOTIDE SEQUENCE [LARGE SCALE GENOMIC DNA]</scope>
    <source>
        <strain evidence="4">cv. Chardonnay</strain>
        <tissue evidence="3">Leaf</tissue>
    </source>
</reference>
<keyword evidence="2" id="KW-0472">Membrane</keyword>
<dbReference type="EMBL" id="QGNW01000148">
    <property type="protein sequence ID" value="RVW91231.1"/>
    <property type="molecule type" value="Genomic_DNA"/>
</dbReference>
<evidence type="ECO:0000313" key="3">
    <source>
        <dbReference type="EMBL" id="RVW91231.1"/>
    </source>
</evidence>
<evidence type="ECO:0000313" key="4">
    <source>
        <dbReference type="Proteomes" id="UP000288805"/>
    </source>
</evidence>
<evidence type="ECO:0000256" key="1">
    <source>
        <dbReference type="SAM" id="MobiDB-lite"/>
    </source>
</evidence>
<feature type="transmembrane region" description="Helical" evidence="2">
    <location>
        <begin position="48"/>
        <end position="66"/>
    </location>
</feature>
<evidence type="ECO:0008006" key="5">
    <source>
        <dbReference type="Google" id="ProtNLM"/>
    </source>
</evidence>
<sequence>MHSAVRCYFIPKLPSLFSHFRVHIRRPTKQSLTRSITQPSFPMDQAQFLLVGLPLFLFFSYIINLFTPLPPKPPPHHHHHRHHHQQPQPKPQSASLDFPTQKESGI</sequence>
<gene>
    <name evidence="3" type="ORF">CK203_031690</name>
</gene>
<dbReference type="InterPro" id="IPR019389">
    <property type="entry name" value="Selenoprotein_T"/>
</dbReference>
<dbReference type="PANTHER" id="PTHR13544:SF0">
    <property type="entry name" value="THIOREDOXIN REDUCTASE-LIKE SELENOPROTEIN T"/>
    <property type="match status" value="1"/>
</dbReference>